<feature type="DNA-binding region" description="H-T-H motif" evidence="4">
    <location>
        <begin position="41"/>
        <end position="60"/>
    </location>
</feature>
<dbReference type="PROSITE" id="PS50977">
    <property type="entry name" value="HTH_TETR_2"/>
    <property type="match status" value="1"/>
</dbReference>
<evidence type="ECO:0000256" key="4">
    <source>
        <dbReference type="PROSITE-ProRule" id="PRU00335"/>
    </source>
</evidence>
<proteinExistence type="predicted"/>
<evidence type="ECO:0000259" key="5">
    <source>
        <dbReference type="PROSITE" id="PS50977"/>
    </source>
</evidence>
<dbReference type="EMBL" id="JARTTN020000001">
    <property type="protein sequence ID" value="MEC6057681.1"/>
    <property type="molecule type" value="Genomic_DNA"/>
</dbReference>
<dbReference type="PANTHER" id="PTHR30055">
    <property type="entry name" value="HTH-TYPE TRANSCRIPTIONAL REGULATOR RUTR"/>
    <property type="match status" value="1"/>
</dbReference>
<comment type="caution">
    <text evidence="6">The sequence shown here is derived from an EMBL/GenBank/DDBJ whole genome shotgun (WGS) entry which is preliminary data.</text>
</comment>
<dbReference type="InterPro" id="IPR050109">
    <property type="entry name" value="HTH-type_TetR-like_transc_reg"/>
</dbReference>
<dbReference type="Proteomes" id="UP001176846">
    <property type="component" value="Unassembled WGS sequence"/>
</dbReference>
<feature type="domain" description="HTH tetR-type" evidence="5">
    <location>
        <begin position="19"/>
        <end position="78"/>
    </location>
</feature>
<dbReference type="RefSeq" id="WP_032754335.1">
    <property type="nucleotide sequence ID" value="NZ_BIGP01000001.1"/>
</dbReference>
<organism evidence="6 7">
    <name type="scientific">Klebsiella variicola</name>
    <dbReference type="NCBI Taxonomy" id="244366"/>
    <lineage>
        <taxon>Bacteria</taxon>
        <taxon>Pseudomonadati</taxon>
        <taxon>Pseudomonadota</taxon>
        <taxon>Gammaproteobacteria</taxon>
        <taxon>Enterobacterales</taxon>
        <taxon>Enterobacteriaceae</taxon>
        <taxon>Klebsiella/Raoultella group</taxon>
        <taxon>Klebsiella</taxon>
        <taxon>Klebsiella pneumoniae complex</taxon>
    </lineage>
</organism>
<evidence type="ECO:0000313" key="6">
    <source>
        <dbReference type="EMBL" id="MEC6057681.1"/>
    </source>
</evidence>
<gene>
    <name evidence="6" type="ORF">QAB22_014255</name>
</gene>
<evidence type="ECO:0000313" key="7">
    <source>
        <dbReference type="Proteomes" id="UP001176846"/>
    </source>
</evidence>
<keyword evidence="3" id="KW-0804">Transcription</keyword>
<dbReference type="GO" id="GO:0003700">
    <property type="term" value="F:DNA-binding transcription factor activity"/>
    <property type="evidence" value="ECO:0007669"/>
    <property type="project" value="TreeGrafter"/>
</dbReference>
<dbReference type="PRINTS" id="PR00455">
    <property type="entry name" value="HTHTETR"/>
</dbReference>
<dbReference type="InterPro" id="IPR009057">
    <property type="entry name" value="Homeodomain-like_sf"/>
</dbReference>
<keyword evidence="1" id="KW-0805">Transcription regulation</keyword>
<accession>A0AAW9PIQ0</accession>
<evidence type="ECO:0000256" key="2">
    <source>
        <dbReference type="ARBA" id="ARBA00023125"/>
    </source>
</evidence>
<keyword evidence="2 4" id="KW-0238">DNA-binding</keyword>
<reference evidence="6" key="2">
    <citation type="submission" date="2024-01" db="EMBL/GenBank/DDBJ databases">
        <authorList>
            <person name="Macesic N."/>
        </authorList>
    </citation>
    <scope>NUCLEOTIDE SEQUENCE</scope>
    <source>
        <strain evidence="6">CPO071</strain>
    </source>
</reference>
<dbReference type="Pfam" id="PF00440">
    <property type="entry name" value="TetR_N"/>
    <property type="match status" value="1"/>
</dbReference>
<dbReference type="PANTHER" id="PTHR30055:SF234">
    <property type="entry name" value="HTH-TYPE TRANSCRIPTIONAL REGULATOR BETI"/>
    <property type="match status" value="1"/>
</dbReference>
<evidence type="ECO:0000256" key="1">
    <source>
        <dbReference type="ARBA" id="ARBA00023015"/>
    </source>
</evidence>
<name>A0AAW9PIQ0_KLEVA</name>
<dbReference type="AlphaFoldDB" id="A0AAW9PIQ0"/>
<evidence type="ECO:0000256" key="3">
    <source>
        <dbReference type="ARBA" id="ARBA00023163"/>
    </source>
</evidence>
<reference evidence="6" key="1">
    <citation type="journal article" date="2023" name="Nat. Commun.">
        <title>Genomic dissection of endemic carbapenem resistance reveals metallo-beta-lactamase dissemination through clonal, plasmid and integron transfer.</title>
        <authorList>
            <person name="Macesic N."/>
            <person name="Hawkey J."/>
            <person name="Vezina B."/>
            <person name="Wisniewski J.A."/>
            <person name="Cottingham H."/>
            <person name="Blakeway L.V."/>
            <person name="Harshegyi T."/>
            <person name="Pragastis K."/>
            <person name="Badoordeen G.Z."/>
            <person name="Dennison A."/>
            <person name="Spelman D.W."/>
            <person name="Jenney A.W.J."/>
            <person name="Peleg A.Y."/>
        </authorList>
    </citation>
    <scope>NUCLEOTIDE SEQUENCE</scope>
    <source>
        <strain evidence="6">CPO071</strain>
    </source>
</reference>
<dbReference type="Gene3D" id="1.10.357.10">
    <property type="entry name" value="Tetracycline Repressor, domain 2"/>
    <property type="match status" value="1"/>
</dbReference>
<dbReference type="InterPro" id="IPR001647">
    <property type="entry name" value="HTH_TetR"/>
</dbReference>
<sequence>MKKVISDDGGKRGARADARRNHEQLLKTASTLFREKGVMVPMKDIAREAGIGVGTLYRHFPHRADLIAAVFRNEVDECAMAAERLCQEFSSCEALERWIALYVQLIVTKRGLASVLHSGESAYADLPAYFETRLVSSLEKLLPHVTGNIRDNTLATDTLRGIALLCAPAAKGDLLQTQRLVKLFLKGIRAGDDIHGD</sequence>
<dbReference type="SUPFAM" id="SSF46689">
    <property type="entry name" value="Homeodomain-like"/>
    <property type="match status" value="1"/>
</dbReference>
<protein>
    <submittedName>
        <fullName evidence="6">TetR/AcrR family transcriptional regulator</fullName>
    </submittedName>
</protein>
<dbReference type="GO" id="GO:0000976">
    <property type="term" value="F:transcription cis-regulatory region binding"/>
    <property type="evidence" value="ECO:0007669"/>
    <property type="project" value="TreeGrafter"/>
</dbReference>